<keyword evidence="1 8" id="KW-0808">Transferase</keyword>
<keyword evidence="3 8" id="KW-0418">Kinase</keyword>
<protein>
    <recommendedName>
        <fullName evidence="8">NAD kinase</fullName>
        <ecNumber evidence="8">2.7.1.23</ecNumber>
    </recommendedName>
    <alternativeName>
        <fullName evidence="8">ATP-dependent NAD kinase</fullName>
    </alternativeName>
</protein>
<comment type="catalytic activity">
    <reaction evidence="7 8">
        <text>NAD(+) + ATP = ADP + NADP(+) + H(+)</text>
        <dbReference type="Rhea" id="RHEA:18629"/>
        <dbReference type="ChEBI" id="CHEBI:15378"/>
        <dbReference type="ChEBI" id="CHEBI:30616"/>
        <dbReference type="ChEBI" id="CHEBI:57540"/>
        <dbReference type="ChEBI" id="CHEBI:58349"/>
        <dbReference type="ChEBI" id="CHEBI:456216"/>
        <dbReference type="EC" id="2.7.1.23"/>
    </reaction>
</comment>
<dbReference type="GO" id="GO:0046872">
    <property type="term" value="F:metal ion binding"/>
    <property type="evidence" value="ECO:0007669"/>
    <property type="project" value="UniProtKB-UniRule"/>
</dbReference>
<evidence type="ECO:0000256" key="8">
    <source>
        <dbReference type="HAMAP-Rule" id="MF_00361"/>
    </source>
</evidence>
<keyword evidence="4 8" id="KW-0067">ATP-binding</keyword>
<dbReference type="NCBIfam" id="NF002306">
    <property type="entry name" value="PRK01231.1"/>
    <property type="match status" value="1"/>
</dbReference>
<dbReference type="Pfam" id="PF01513">
    <property type="entry name" value="NAD_kinase"/>
    <property type="match status" value="1"/>
</dbReference>
<keyword evidence="10" id="KW-1185">Reference proteome</keyword>
<evidence type="ECO:0000313" key="9">
    <source>
        <dbReference type="EMBL" id="EIJ36678.1"/>
    </source>
</evidence>
<evidence type="ECO:0000256" key="7">
    <source>
        <dbReference type="ARBA" id="ARBA00047925"/>
    </source>
</evidence>
<dbReference type="Gene3D" id="3.40.50.10330">
    <property type="entry name" value="Probable inorganic polyphosphate/atp-NAD kinase, domain 1"/>
    <property type="match status" value="1"/>
</dbReference>
<comment type="caution">
    <text evidence="8">Lacks conserved residue(s) required for the propagation of feature annotation.</text>
</comment>
<dbReference type="EMBL" id="JH651384">
    <property type="protein sequence ID" value="EIJ36678.1"/>
    <property type="molecule type" value="Genomic_DNA"/>
</dbReference>
<dbReference type="GO" id="GO:0019674">
    <property type="term" value="P:NAD+ metabolic process"/>
    <property type="evidence" value="ECO:0007669"/>
    <property type="project" value="InterPro"/>
</dbReference>
<dbReference type="PANTHER" id="PTHR20275">
    <property type="entry name" value="NAD KINASE"/>
    <property type="match status" value="1"/>
</dbReference>
<dbReference type="GO" id="GO:0005524">
    <property type="term" value="F:ATP binding"/>
    <property type="evidence" value="ECO:0007669"/>
    <property type="project" value="UniProtKB-KW"/>
</dbReference>
<dbReference type="InterPro" id="IPR017437">
    <property type="entry name" value="ATP-NAD_kinase_PpnK-typ_C"/>
</dbReference>
<feature type="active site" description="Proton acceptor" evidence="8">
    <location>
        <position position="85"/>
    </location>
</feature>
<evidence type="ECO:0000256" key="6">
    <source>
        <dbReference type="ARBA" id="ARBA00023027"/>
    </source>
</evidence>
<dbReference type="Proteomes" id="UP000005317">
    <property type="component" value="Unassembled WGS sequence"/>
</dbReference>
<dbReference type="InterPro" id="IPR017438">
    <property type="entry name" value="ATP-NAD_kinase_N"/>
</dbReference>
<dbReference type="Pfam" id="PF20143">
    <property type="entry name" value="NAD_kinase_C"/>
    <property type="match status" value="1"/>
</dbReference>
<keyword evidence="5 8" id="KW-0521">NADP</keyword>
<dbReference type="PANTHER" id="PTHR20275:SF0">
    <property type="entry name" value="NAD KINASE"/>
    <property type="match status" value="1"/>
</dbReference>
<sequence>MRGFASLAALMKQEPVMSPFSHIGIFTKPNDTRVDKTLHQLHEFLLQRGFQVFCDQNAGLILNMPAMAAEELARRIDLAIVVGGDGTLLSSGRLLAAHEVPIVGVNLGRLGFLVDVSPDEMATQLEHILRGEYKEETRFVLQAEASRDGEILGSGDALNDVVLHVRNEIRMIEFTTWVDGHFVNTQRADGMIIATPTGSTAYALSSGGPIMHPGLQAIALVPICPHTLSDRPLVINSQSVIEIQLCEQRDIPARLSFDGQNNIGLESGDRIRLHTRPEKVRLLHPQGYDYYHILRAKLHWGVQL</sequence>
<dbReference type="FunFam" id="2.60.200.30:FF:000009">
    <property type="entry name" value="Poly(P)/ATP NAD kinase"/>
    <property type="match status" value="1"/>
</dbReference>
<comment type="function">
    <text evidence="8">Involved in the regulation of the intracellular balance of NAD and NADP, and is a key enzyme in the biosynthesis of NADP. Catalyzes specifically the phosphorylation on 2'-hydroxyl of the adenosine moiety of NAD to yield NADP.</text>
</comment>
<dbReference type="Gene3D" id="2.60.200.30">
    <property type="entry name" value="Probable inorganic polyphosphate/atp-NAD kinase, domain 2"/>
    <property type="match status" value="1"/>
</dbReference>
<evidence type="ECO:0000256" key="3">
    <source>
        <dbReference type="ARBA" id="ARBA00022777"/>
    </source>
</evidence>
<feature type="binding site" evidence="8">
    <location>
        <begin position="85"/>
        <end position="86"/>
    </location>
    <ligand>
        <name>NAD(+)</name>
        <dbReference type="ChEBI" id="CHEBI:57540"/>
    </ligand>
</feature>
<organism evidence="9 10">
    <name type="scientific">Thiothrix nivea (strain ATCC 35100 / DSM 5205 / JP2)</name>
    <dbReference type="NCBI Taxonomy" id="870187"/>
    <lineage>
        <taxon>Bacteria</taxon>
        <taxon>Pseudomonadati</taxon>
        <taxon>Pseudomonadota</taxon>
        <taxon>Gammaproteobacteria</taxon>
        <taxon>Thiotrichales</taxon>
        <taxon>Thiotrichaceae</taxon>
        <taxon>Thiothrix</taxon>
    </lineage>
</organism>
<feature type="binding site" evidence="8">
    <location>
        <begin position="159"/>
        <end position="160"/>
    </location>
    <ligand>
        <name>NAD(+)</name>
        <dbReference type="ChEBI" id="CHEBI:57540"/>
    </ligand>
</feature>
<comment type="cofactor">
    <cofactor evidence="8">
        <name>a divalent metal cation</name>
        <dbReference type="ChEBI" id="CHEBI:60240"/>
    </cofactor>
</comment>
<feature type="binding site" evidence="8">
    <location>
        <position position="170"/>
    </location>
    <ligand>
        <name>NAD(+)</name>
        <dbReference type="ChEBI" id="CHEBI:57540"/>
    </ligand>
</feature>
<evidence type="ECO:0000256" key="2">
    <source>
        <dbReference type="ARBA" id="ARBA00022741"/>
    </source>
</evidence>
<dbReference type="AlphaFoldDB" id="A0A656HIC2"/>
<evidence type="ECO:0000256" key="4">
    <source>
        <dbReference type="ARBA" id="ARBA00022840"/>
    </source>
</evidence>
<dbReference type="GO" id="GO:0005737">
    <property type="term" value="C:cytoplasm"/>
    <property type="evidence" value="ECO:0007669"/>
    <property type="project" value="UniProtKB-SubCell"/>
</dbReference>
<comment type="similarity">
    <text evidence="8">Belongs to the NAD kinase family.</text>
</comment>
<dbReference type="GO" id="GO:0003951">
    <property type="term" value="F:NAD+ kinase activity"/>
    <property type="evidence" value="ECO:0007669"/>
    <property type="project" value="UniProtKB-UniRule"/>
</dbReference>
<reference evidence="10" key="1">
    <citation type="journal article" date="2011" name="Stand. Genomic Sci.">
        <title>Genome sequence of the filamentous, gliding Thiothrix nivea neotype strain (JP2(T)).</title>
        <authorList>
            <person name="Lapidus A."/>
            <person name="Nolan M."/>
            <person name="Lucas S."/>
            <person name="Glavina Del Rio T."/>
            <person name="Tice H."/>
            <person name="Cheng J.F."/>
            <person name="Tapia R."/>
            <person name="Han C."/>
            <person name="Goodwin L."/>
            <person name="Pitluck S."/>
            <person name="Liolios K."/>
            <person name="Pagani I."/>
            <person name="Ivanova N."/>
            <person name="Huntemann M."/>
            <person name="Mavromatis K."/>
            <person name="Mikhailova N."/>
            <person name="Pati A."/>
            <person name="Chen A."/>
            <person name="Palaniappan K."/>
            <person name="Land M."/>
            <person name="Brambilla E.M."/>
            <person name="Rohde M."/>
            <person name="Abt B."/>
            <person name="Verbarg S."/>
            <person name="Goker M."/>
            <person name="Bristow J."/>
            <person name="Eisen J.A."/>
            <person name="Markowitz V."/>
            <person name="Hugenholtz P."/>
            <person name="Kyrpides N.C."/>
            <person name="Klenk H.P."/>
            <person name="Woyke T."/>
        </authorList>
    </citation>
    <scope>NUCLEOTIDE SEQUENCE [LARGE SCALE GENOMIC DNA]</scope>
    <source>
        <strain evidence="10">ATCC 35100 / DSM 5205 / JP2</strain>
    </source>
</reference>
<dbReference type="EC" id="2.7.1.23" evidence="8"/>
<evidence type="ECO:0000313" key="10">
    <source>
        <dbReference type="Proteomes" id="UP000005317"/>
    </source>
</evidence>
<feature type="binding site" evidence="8">
    <location>
        <position position="187"/>
    </location>
    <ligand>
        <name>NAD(+)</name>
        <dbReference type="ChEBI" id="CHEBI:57540"/>
    </ligand>
</feature>
<dbReference type="InterPro" id="IPR016064">
    <property type="entry name" value="NAD/diacylglycerol_kinase_sf"/>
</dbReference>
<keyword evidence="8" id="KW-0963">Cytoplasm</keyword>
<name>A0A656HIC2_THINJ</name>
<proteinExistence type="inferred from homology"/>
<evidence type="ECO:0000256" key="5">
    <source>
        <dbReference type="ARBA" id="ARBA00022857"/>
    </source>
</evidence>
<feature type="binding site" evidence="8">
    <location>
        <position position="189"/>
    </location>
    <ligand>
        <name>NAD(+)</name>
        <dbReference type="ChEBI" id="CHEBI:57540"/>
    </ligand>
</feature>
<evidence type="ECO:0000256" key="1">
    <source>
        <dbReference type="ARBA" id="ARBA00022679"/>
    </source>
</evidence>
<dbReference type="InterPro" id="IPR002504">
    <property type="entry name" value="NADK"/>
</dbReference>
<keyword evidence="6 8" id="KW-0520">NAD</keyword>
<accession>A0A656HIC2</accession>
<dbReference type="SUPFAM" id="SSF111331">
    <property type="entry name" value="NAD kinase/diacylglycerol kinase-like"/>
    <property type="match status" value="1"/>
</dbReference>
<dbReference type="HAMAP" id="MF_00361">
    <property type="entry name" value="NAD_kinase"/>
    <property type="match status" value="1"/>
</dbReference>
<gene>
    <name evidence="8" type="primary">nadK</name>
    <name evidence="9" type="ORF">Thini_4186</name>
</gene>
<feature type="binding site" evidence="8">
    <location>
        <begin position="200"/>
        <end position="205"/>
    </location>
    <ligand>
        <name>NAD(+)</name>
        <dbReference type="ChEBI" id="CHEBI:57540"/>
    </ligand>
</feature>
<keyword evidence="2 8" id="KW-0547">Nucleotide-binding</keyword>
<dbReference type="GO" id="GO:0006741">
    <property type="term" value="P:NADP+ biosynthetic process"/>
    <property type="evidence" value="ECO:0007669"/>
    <property type="project" value="UniProtKB-UniRule"/>
</dbReference>
<comment type="subcellular location">
    <subcellularLocation>
        <location evidence="8">Cytoplasm</location>
    </subcellularLocation>
</comment>
<feature type="binding site" evidence="8">
    <location>
        <position position="260"/>
    </location>
    <ligand>
        <name>NAD(+)</name>
        <dbReference type="ChEBI" id="CHEBI:57540"/>
    </ligand>
</feature>
<dbReference type="GO" id="GO:0051287">
    <property type="term" value="F:NAD binding"/>
    <property type="evidence" value="ECO:0007669"/>
    <property type="project" value="UniProtKB-ARBA"/>
</dbReference>